<dbReference type="Proteomes" id="UP000288024">
    <property type="component" value="Unassembled WGS sequence"/>
</dbReference>
<evidence type="ECO:0000256" key="2">
    <source>
        <dbReference type="HAMAP-Rule" id="MF_01867"/>
    </source>
</evidence>
<evidence type="ECO:0000259" key="4">
    <source>
        <dbReference type="Pfam" id="PF24850"/>
    </source>
</evidence>
<protein>
    <recommendedName>
        <fullName evidence="2">Putative cysteine ligase BshC</fullName>
        <ecNumber evidence="2">6.-.-.-</ecNumber>
    </recommendedName>
</protein>
<name>A0A3S2X5W9_9BACI</name>
<comment type="function">
    <text evidence="2">Involved in bacillithiol (BSH) biosynthesis. May catalyze the last step of the pathway, the addition of cysteine to glucosamine malate (GlcN-Mal) to generate BSH.</text>
</comment>
<accession>A0A3S2X5W9</accession>
<sequence length="544" mass="62376">MEMVNLSLPAGNQFATDYLSQVDKVNNFYHYSYSDNESYKQRVKELEKRQFMRNELADHIAGYMRAFPQSDKVQQNIARLREDNSVVVIGGQQAGILTGPLYSIHKIISIILLADKKEKELKIPVIPVFWIAGEDHDYLEVNHVFVPGSEKMVRKTYPQRVIEKKMASDIELDKEVFKVWAEKLIKADGETTHSKHLLALVKEAAEASETFVDVFSYLVMQLFSKFGLLIVDSGNKDLRTLEKEIFLNQISQFKEIGEAVSKQQSLVKESGYATVIEMSENPVNLFYYDEDNSERILLTYDEEKQQFVGKDQSVHFTAAELKEIASEFPHKLSNNVVTRPIMQDLLFPTLAFIGGPGEIAYWAELKQAFEQMSIKMPPIVPRLNITLLERCVEADLEELGLELSDVIKSGTEEACNAFLASVSNEKVDLLLTQLKQDIADKYTDLQGEIENDMKGLLPILKKNESLLQNQVDFLAKKVELELKNKHEVILSKFNRIERCIRPDGIPQERVWNVFYFLNHFGLDFLEDVLMLPMEFDGTHKVVKM</sequence>
<dbReference type="EC" id="6.-.-.-" evidence="2"/>
<gene>
    <name evidence="2 5" type="primary">bshC</name>
    <name evidence="5" type="ORF">EM808_01585</name>
</gene>
<dbReference type="HAMAP" id="MF_01867">
    <property type="entry name" value="BshC"/>
    <property type="match status" value="1"/>
</dbReference>
<dbReference type="InterPro" id="IPR011199">
    <property type="entry name" value="Bacillithiol_biosynth_BshC"/>
</dbReference>
<dbReference type="NCBIfam" id="TIGR03998">
    <property type="entry name" value="thiol_BshC"/>
    <property type="match status" value="1"/>
</dbReference>
<dbReference type="InterPro" id="IPR055398">
    <property type="entry name" value="Rossmann-like_BshC"/>
</dbReference>
<dbReference type="AlphaFoldDB" id="A0A3S2X5W9"/>
<keyword evidence="6" id="KW-1185">Reference proteome</keyword>
<organism evidence="5 6">
    <name type="scientific">Niallia taxi</name>
    <dbReference type="NCBI Taxonomy" id="2499688"/>
    <lineage>
        <taxon>Bacteria</taxon>
        <taxon>Bacillati</taxon>
        <taxon>Bacillota</taxon>
        <taxon>Bacilli</taxon>
        <taxon>Bacillales</taxon>
        <taxon>Bacillaceae</taxon>
        <taxon>Niallia</taxon>
    </lineage>
</organism>
<evidence type="ECO:0000313" key="5">
    <source>
        <dbReference type="EMBL" id="RVT67198.1"/>
    </source>
</evidence>
<comment type="similarity">
    <text evidence="2">Belongs to the BshC family.</text>
</comment>
<dbReference type="InterPro" id="IPR055399">
    <property type="entry name" value="CC_BshC"/>
</dbReference>
<feature type="domain" description="Bacillithiol biosynthesis BshC N-terminal Rossmann-like" evidence="3">
    <location>
        <begin position="1"/>
        <end position="383"/>
    </location>
</feature>
<keyword evidence="1 2" id="KW-0436">Ligase</keyword>
<reference evidence="5 6" key="1">
    <citation type="submission" date="2019-01" db="EMBL/GenBank/DDBJ databases">
        <title>Bacillus sp. M5HDSG1-1, whole genome shotgun sequence.</title>
        <authorList>
            <person name="Tuo L."/>
        </authorList>
    </citation>
    <scope>NUCLEOTIDE SEQUENCE [LARGE SCALE GENOMIC DNA]</scope>
    <source>
        <strain evidence="5 6">M5HDSG1-1</strain>
    </source>
</reference>
<dbReference type="PIRSF" id="PIRSF012535">
    <property type="entry name" value="UCP012535"/>
    <property type="match status" value="1"/>
</dbReference>
<evidence type="ECO:0000313" key="6">
    <source>
        <dbReference type="Proteomes" id="UP000288024"/>
    </source>
</evidence>
<dbReference type="RefSeq" id="WP_127734832.1">
    <property type="nucleotide sequence ID" value="NZ_RZTZ01000001.1"/>
</dbReference>
<comment type="caution">
    <text evidence="5">The sequence shown here is derived from an EMBL/GenBank/DDBJ whole genome shotgun (WGS) entry which is preliminary data.</text>
</comment>
<evidence type="ECO:0000259" key="3">
    <source>
        <dbReference type="Pfam" id="PF10079"/>
    </source>
</evidence>
<dbReference type="Pfam" id="PF24850">
    <property type="entry name" value="CC_BshC"/>
    <property type="match status" value="1"/>
</dbReference>
<evidence type="ECO:0000256" key="1">
    <source>
        <dbReference type="ARBA" id="ARBA00022598"/>
    </source>
</evidence>
<dbReference type="GO" id="GO:0016874">
    <property type="term" value="F:ligase activity"/>
    <property type="evidence" value="ECO:0007669"/>
    <property type="project" value="UniProtKB-UniRule"/>
</dbReference>
<proteinExistence type="inferred from homology"/>
<feature type="domain" description="Bacillithiol biosynthesis BshC C-terminal coiled-coil" evidence="4">
    <location>
        <begin position="385"/>
        <end position="544"/>
    </location>
</feature>
<dbReference type="Pfam" id="PF10079">
    <property type="entry name" value="Rossmann-like_BshC"/>
    <property type="match status" value="1"/>
</dbReference>
<dbReference type="EMBL" id="RZTZ01000001">
    <property type="protein sequence ID" value="RVT67198.1"/>
    <property type="molecule type" value="Genomic_DNA"/>
</dbReference>